<dbReference type="Proteomes" id="UP000247150">
    <property type="component" value="Unassembled WGS sequence"/>
</dbReference>
<dbReference type="EMBL" id="QGTW01000013">
    <property type="protein sequence ID" value="PWW25539.1"/>
    <property type="molecule type" value="Genomic_DNA"/>
</dbReference>
<keyword evidence="1" id="KW-1133">Transmembrane helix</keyword>
<proteinExistence type="predicted"/>
<sequence length="38" mass="4256">MTIVHILNFSIPIACVFLFGVMVDRMCKPDGSEQEANE</sequence>
<evidence type="ECO:0000313" key="3">
    <source>
        <dbReference type="Proteomes" id="UP000247150"/>
    </source>
</evidence>
<reference evidence="2 3" key="1">
    <citation type="submission" date="2018-05" db="EMBL/GenBank/DDBJ databases">
        <title>Freshwater and sediment microbial communities from various areas in North America, analyzing microbe dynamics in response to fracking.</title>
        <authorList>
            <person name="Lamendella R."/>
        </authorList>
    </citation>
    <scope>NUCLEOTIDE SEQUENCE [LARGE SCALE GENOMIC DNA]</scope>
    <source>
        <strain evidence="2 3">15_TX</strain>
    </source>
</reference>
<organism evidence="2 3">
    <name type="scientific">Cytobacillus oceanisediminis</name>
    <dbReference type="NCBI Taxonomy" id="665099"/>
    <lineage>
        <taxon>Bacteria</taxon>
        <taxon>Bacillati</taxon>
        <taxon>Bacillota</taxon>
        <taxon>Bacilli</taxon>
        <taxon>Bacillales</taxon>
        <taxon>Bacillaceae</taxon>
        <taxon>Cytobacillus</taxon>
    </lineage>
</organism>
<keyword evidence="1" id="KW-0812">Transmembrane</keyword>
<evidence type="ECO:0000313" key="2">
    <source>
        <dbReference type="EMBL" id="PWW25539.1"/>
    </source>
</evidence>
<name>A0A2V2ZP71_9BACI</name>
<protein>
    <submittedName>
        <fullName evidence="2">Uncharacterized protein</fullName>
    </submittedName>
</protein>
<gene>
    <name evidence="2" type="ORF">DFO73_113139</name>
</gene>
<comment type="caution">
    <text evidence="2">The sequence shown here is derived from an EMBL/GenBank/DDBJ whole genome shotgun (WGS) entry which is preliminary data.</text>
</comment>
<keyword evidence="1" id="KW-0472">Membrane</keyword>
<evidence type="ECO:0000256" key="1">
    <source>
        <dbReference type="SAM" id="Phobius"/>
    </source>
</evidence>
<dbReference type="AlphaFoldDB" id="A0A2V2ZP71"/>
<accession>A0A2V2ZP71</accession>
<feature type="transmembrane region" description="Helical" evidence="1">
    <location>
        <begin position="6"/>
        <end position="23"/>
    </location>
</feature>